<dbReference type="Proteomes" id="UP001498421">
    <property type="component" value="Unassembled WGS sequence"/>
</dbReference>
<dbReference type="PANTHER" id="PTHR48105">
    <property type="entry name" value="THIOREDOXIN REDUCTASE 1-RELATED-RELATED"/>
    <property type="match status" value="1"/>
</dbReference>
<keyword evidence="6" id="KW-1185">Reference proteome</keyword>
<comment type="similarity">
    <text evidence="1">Belongs to the class-II pyridine nucleotide-disulfide oxidoreductase family.</text>
</comment>
<evidence type="ECO:0000259" key="4">
    <source>
        <dbReference type="Pfam" id="PF07992"/>
    </source>
</evidence>
<evidence type="ECO:0000256" key="1">
    <source>
        <dbReference type="ARBA" id="ARBA00009333"/>
    </source>
</evidence>
<dbReference type="Gene3D" id="3.50.50.60">
    <property type="entry name" value="FAD/NAD(P)-binding domain"/>
    <property type="match status" value="2"/>
</dbReference>
<dbReference type="InterPro" id="IPR036188">
    <property type="entry name" value="FAD/NAD-bd_sf"/>
</dbReference>
<evidence type="ECO:0000256" key="3">
    <source>
        <dbReference type="ARBA" id="ARBA00023002"/>
    </source>
</evidence>
<keyword evidence="2" id="KW-0285">Flavoprotein</keyword>
<protein>
    <recommendedName>
        <fullName evidence="4">FAD/NAD(P)-binding domain-containing protein</fullName>
    </recommendedName>
</protein>
<comment type="caution">
    <text evidence="5">The sequence shown here is derived from an EMBL/GenBank/DDBJ whole genome shotgun (WGS) entry which is preliminary data.</text>
</comment>
<dbReference type="SUPFAM" id="SSF51905">
    <property type="entry name" value="FAD/NAD(P)-binding domain"/>
    <property type="match status" value="1"/>
</dbReference>
<evidence type="ECO:0000256" key="2">
    <source>
        <dbReference type="ARBA" id="ARBA00022630"/>
    </source>
</evidence>
<gene>
    <name evidence="5" type="ORF">QQZ08_006328</name>
</gene>
<dbReference type="InterPro" id="IPR023753">
    <property type="entry name" value="FAD/NAD-binding_dom"/>
</dbReference>
<feature type="domain" description="FAD/NAD(P)-binding" evidence="4">
    <location>
        <begin position="6"/>
        <end position="296"/>
    </location>
</feature>
<dbReference type="PRINTS" id="PR00368">
    <property type="entry name" value="FADPNR"/>
</dbReference>
<keyword evidence="3" id="KW-0560">Oxidoreductase</keyword>
<organism evidence="5 6">
    <name type="scientific">Neonectria magnoliae</name>
    <dbReference type="NCBI Taxonomy" id="2732573"/>
    <lineage>
        <taxon>Eukaryota</taxon>
        <taxon>Fungi</taxon>
        <taxon>Dikarya</taxon>
        <taxon>Ascomycota</taxon>
        <taxon>Pezizomycotina</taxon>
        <taxon>Sordariomycetes</taxon>
        <taxon>Hypocreomycetidae</taxon>
        <taxon>Hypocreales</taxon>
        <taxon>Nectriaceae</taxon>
        <taxon>Neonectria</taxon>
    </lineage>
</organism>
<dbReference type="EMBL" id="JAZAVK010000056">
    <property type="protein sequence ID" value="KAK7427215.1"/>
    <property type="molecule type" value="Genomic_DNA"/>
</dbReference>
<name>A0ABR1I0Z9_9HYPO</name>
<evidence type="ECO:0000313" key="5">
    <source>
        <dbReference type="EMBL" id="KAK7427215.1"/>
    </source>
</evidence>
<evidence type="ECO:0000313" key="6">
    <source>
        <dbReference type="Proteomes" id="UP001498421"/>
    </source>
</evidence>
<sequence length="317" mass="34029">MPTKLYDALIIGGGPAGLAMATGLARQLYTAIVLDSGSYRNARATHMHNVLGFDHVDPAEYRAKAKADLSKRYETIEFKTATINSVRKLETGVFEAVDSTGAVYQGRKLGLGTGVRDVLEDQPEGYEECWGRGIFHCLFCHGFEERGTESAGVLAGGFLTTPEMLLHVSPMAKRLSKSVTVYTNANPDLHAALQGKLRSSKIHYDDRKIARFQLEAGGPSVTIHFADGTAKTEGFIANHPAVVQKAAFVDELGLERTPAGDVKVDEPFNETSVKGCFAAGDAATMKRAVVQAQAMGGFVAAGMATQLQMELDATDEL</sequence>
<proteinExistence type="inferred from homology"/>
<dbReference type="InterPro" id="IPR050097">
    <property type="entry name" value="Ferredoxin-NADP_redctase_2"/>
</dbReference>
<dbReference type="Pfam" id="PF07992">
    <property type="entry name" value="Pyr_redox_2"/>
    <property type="match status" value="1"/>
</dbReference>
<dbReference type="PRINTS" id="PR00469">
    <property type="entry name" value="PNDRDTASEII"/>
</dbReference>
<accession>A0ABR1I0Z9</accession>
<reference evidence="5 6" key="1">
    <citation type="journal article" date="2025" name="Microbiol. Resour. Announc.">
        <title>Draft genome sequences for Neonectria magnoliae and Neonectria punicea, canker pathogens of Liriodendron tulipifera and Acer saccharum in West Virginia.</title>
        <authorList>
            <person name="Petronek H.M."/>
            <person name="Kasson M.T."/>
            <person name="Metheny A.M."/>
            <person name="Stauder C.M."/>
            <person name="Lovett B."/>
            <person name="Lynch S.C."/>
            <person name="Garnas J.R."/>
            <person name="Kasson L.R."/>
            <person name="Stajich J.E."/>
        </authorList>
    </citation>
    <scope>NUCLEOTIDE SEQUENCE [LARGE SCALE GENOMIC DNA]</scope>
    <source>
        <strain evidence="5 6">NRRL 64651</strain>
    </source>
</reference>